<organism evidence="2 3">
    <name type="scientific">Byssochlamys spectabilis</name>
    <name type="common">Paecilomyces variotii</name>
    <dbReference type="NCBI Taxonomy" id="264951"/>
    <lineage>
        <taxon>Eukaryota</taxon>
        <taxon>Fungi</taxon>
        <taxon>Dikarya</taxon>
        <taxon>Ascomycota</taxon>
        <taxon>Pezizomycotina</taxon>
        <taxon>Eurotiomycetes</taxon>
        <taxon>Eurotiomycetidae</taxon>
        <taxon>Eurotiales</taxon>
        <taxon>Thermoascaceae</taxon>
        <taxon>Paecilomyces</taxon>
    </lineage>
</organism>
<dbReference type="Proteomes" id="UP000283841">
    <property type="component" value="Unassembled WGS sequence"/>
</dbReference>
<name>A0A443HUB0_BYSSP</name>
<feature type="coiled-coil region" evidence="1">
    <location>
        <begin position="28"/>
        <end position="55"/>
    </location>
</feature>
<feature type="non-terminal residue" evidence="2">
    <location>
        <position position="133"/>
    </location>
</feature>
<evidence type="ECO:0000256" key="1">
    <source>
        <dbReference type="SAM" id="Coils"/>
    </source>
</evidence>
<dbReference type="EMBL" id="RCNU01000005">
    <property type="protein sequence ID" value="RWQ95412.1"/>
    <property type="molecule type" value="Genomic_DNA"/>
</dbReference>
<dbReference type="GeneID" id="39596894"/>
<sequence>PEINRVDHAIQMAQGATIALETMPSWLKAAKLHKVQSQNERKVELEQELQRHQEENNFYGICYDIYRALHEEVTTISRELLQYNIVPESFLLDSIWMLNRALRKSQESESRAEAEWMRYWNIHDSPGARTTWI</sequence>
<protein>
    <submittedName>
        <fullName evidence="2">Uncharacterized protein</fullName>
    </submittedName>
</protein>
<keyword evidence="3" id="KW-1185">Reference proteome</keyword>
<dbReference type="VEuPathDB" id="FungiDB:C8Q69DRAFT_383735"/>
<evidence type="ECO:0000313" key="2">
    <source>
        <dbReference type="EMBL" id="RWQ95412.1"/>
    </source>
</evidence>
<comment type="caution">
    <text evidence="2">The sequence shown here is derived from an EMBL/GenBank/DDBJ whole genome shotgun (WGS) entry which is preliminary data.</text>
</comment>
<evidence type="ECO:0000313" key="3">
    <source>
        <dbReference type="Proteomes" id="UP000283841"/>
    </source>
</evidence>
<keyword evidence="1" id="KW-0175">Coiled coil</keyword>
<dbReference type="AlphaFoldDB" id="A0A443HUB0"/>
<dbReference type="RefSeq" id="XP_028485057.1">
    <property type="nucleotide sequence ID" value="XM_028627617.1"/>
</dbReference>
<feature type="non-terminal residue" evidence="2">
    <location>
        <position position="1"/>
    </location>
</feature>
<gene>
    <name evidence="2" type="ORF">C8Q69DRAFT_383735</name>
</gene>
<accession>A0A443HUB0</accession>
<proteinExistence type="predicted"/>
<reference evidence="2 3" key="1">
    <citation type="journal article" date="2018" name="Front. Microbiol.">
        <title>Genomic and genetic insights into a cosmopolitan fungus, Paecilomyces variotii (Eurotiales).</title>
        <authorList>
            <person name="Urquhart A.S."/>
            <person name="Mondo S.J."/>
            <person name="Makela M.R."/>
            <person name="Hane J.K."/>
            <person name="Wiebenga A."/>
            <person name="He G."/>
            <person name="Mihaltcheva S."/>
            <person name="Pangilinan J."/>
            <person name="Lipzen A."/>
            <person name="Barry K."/>
            <person name="de Vries R.P."/>
            <person name="Grigoriev I.V."/>
            <person name="Idnurm A."/>
        </authorList>
    </citation>
    <scope>NUCLEOTIDE SEQUENCE [LARGE SCALE GENOMIC DNA]</scope>
    <source>
        <strain evidence="2 3">CBS 101075</strain>
    </source>
</reference>